<keyword evidence="3" id="KW-1185">Reference proteome</keyword>
<gene>
    <name evidence="2" type="ORF">Pen02_14170</name>
</gene>
<evidence type="ECO:0000256" key="1">
    <source>
        <dbReference type="SAM" id="MobiDB-lite"/>
    </source>
</evidence>
<proteinExistence type="predicted"/>
<dbReference type="Proteomes" id="UP000646749">
    <property type="component" value="Unassembled WGS sequence"/>
</dbReference>
<comment type="caution">
    <text evidence="2">The sequence shown here is derived from an EMBL/GenBank/DDBJ whole genome shotgun (WGS) entry which is preliminary data.</text>
</comment>
<reference evidence="2 3" key="1">
    <citation type="submission" date="2021-01" db="EMBL/GenBank/DDBJ databases">
        <title>Whole genome shotgun sequence of Plantactinospora endophytica NBRC 110450.</title>
        <authorList>
            <person name="Komaki H."/>
            <person name="Tamura T."/>
        </authorList>
    </citation>
    <scope>NUCLEOTIDE SEQUENCE [LARGE SCALE GENOMIC DNA]</scope>
    <source>
        <strain evidence="2 3">NBRC 110450</strain>
    </source>
</reference>
<feature type="region of interest" description="Disordered" evidence="1">
    <location>
        <begin position="1"/>
        <end position="23"/>
    </location>
</feature>
<feature type="region of interest" description="Disordered" evidence="1">
    <location>
        <begin position="48"/>
        <end position="103"/>
    </location>
</feature>
<evidence type="ECO:0000313" key="3">
    <source>
        <dbReference type="Proteomes" id="UP000646749"/>
    </source>
</evidence>
<dbReference type="EMBL" id="BONW01000004">
    <property type="protein sequence ID" value="GIG86481.1"/>
    <property type="molecule type" value="Genomic_DNA"/>
</dbReference>
<feature type="compositionally biased region" description="Low complexity" evidence="1">
    <location>
        <begin position="93"/>
        <end position="103"/>
    </location>
</feature>
<organism evidence="2 3">
    <name type="scientific">Plantactinospora endophytica</name>
    <dbReference type="NCBI Taxonomy" id="673535"/>
    <lineage>
        <taxon>Bacteria</taxon>
        <taxon>Bacillati</taxon>
        <taxon>Actinomycetota</taxon>
        <taxon>Actinomycetes</taxon>
        <taxon>Micromonosporales</taxon>
        <taxon>Micromonosporaceae</taxon>
        <taxon>Plantactinospora</taxon>
    </lineage>
</organism>
<protein>
    <submittedName>
        <fullName evidence="2">Uncharacterized protein</fullName>
    </submittedName>
</protein>
<name>A0ABQ4DVK7_9ACTN</name>
<sequence length="252" mass="25109">MVARSAATRPGGPRPEPGCGAVTRPGVRTALRILPALVATGLLAAGCTDPAPDTPPGPTATVNPGSGPAAGGTPESGQHGPAASGNPGSGRDGPAASGPVPAGAGTTISCAHVIDRSEAPPEGWTVLADAVALTPDRLQPSSTGGSDPARLFAKTGLLVRADARVDLIVPATSAGRPWIGWGSPARPARTLHFPGCAAESGWLAFAGGFWVDAPACVPLTIRSTGREQQSRPEELTPIEEVARIEVGVDCPG</sequence>
<accession>A0ABQ4DVK7</accession>
<evidence type="ECO:0000313" key="2">
    <source>
        <dbReference type="EMBL" id="GIG86481.1"/>
    </source>
</evidence>